<evidence type="ECO:0000256" key="1">
    <source>
        <dbReference type="ARBA" id="ARBA00006484"/>
    </source>
</evidence>
<evidence type="ECO:0000313" key="4">
    <source>
        <dbReference type="EMBL" id="MDT0577049.1"/>
    </source>
</evidence>
<evidence type="ECO:0000313" key="5">
    <source>
        <dbReference type="Proteomes" id="UP001259803"/>
    </source>
</evidence>
<dbReference type="PRINTS" id="PR00081">
    <property type="entry name" value="GDHRDH"/>
</dbReference>
<dbReference type="PANTHER" id="PTHR44196:SF1">
    <property type="entry name" value="DEHYDROGENASE_REDUCTASE SDR FAMILY MEMBER 7B"/>
    <property type="match status" value="1"/>
</dbReference>
<dbReference type="PRINTS" id="PR00080">
    <property type="entry name" value="SDRFAMILY"/>
</dbReference>
<organism evidence="4 5">
    <name type="scientific">Croceicoccus esteveae</name>
    <dbReference type="NCBI Taxonomy" id="3075597"/>
    <lineage>
        <taxon>Bacteria</taxon>
        <taxon>Pseudomonadati</taxon>
        <taxon>Pseudomonadota</taxon>
        <taxon>Alphaproteobacteria</taxon>
        <taxon>Sphingomonadales</taxon>
        <taxon>Erythrobacteraceae</taxon>
        <taxon>Croceicoccus</taxon>
    </lineage>
</organism>
<dbReference type="RefSeq" id="WP_311341624.1">
    <property type="nucleotide sequence ID" value="NZ_JAVRHS010000016.1"/>
</dbReference>
<protein>
    <submittedName>
        <fullName evidence="4">SDR family NAD(P)-dependent oxidoreductase</fullName>
    </submittedName>
</protein>
<dbReference type="PANTHER" id="PTHR44196">
    <property type="entry name" value="DEHYDROGENASE/REDUCTASE SDR FAMILY MEMBER 7B"/>
    <property type="match status" value="1"/>
</dbReference>
<comment type="similarity">
    <text evidence="1 3">Belongs to the short-chain dehydrogenases/reductases (SDR) family.</text>
</comment>
<comment type="caution">
    <text evidence="4">The sequence shown here is derived from an EMBL/GenBank/DDBJ whole genome shotgun (WGS) entry which is preliminary data.</text>
</comment>
<dbReference type="SUPFAM" id="SSF51735">
    <property type="entry name" value="NAD(P)-binding Rossmann-fold domains"/>
    <property type="match status" value="1"/>
</dbReference>
<name>A0ABU2ZNA0_9SPHN</name>
<proteinExistence type="inferred from homology"/>
<gene>
    <name evidence="4" type="ORF">RM533_12810</name>
</gene>
<keyword evidence="5" id="KW-1185">Reference proteome</keyword>
<reference evidence="4 5" key="1">
    <citation type="submission" date="2023-09" db="EMBL/GenBank/DDBJ databases">
        <authorList>
            <person name="Rey-Velasco X."/>
        </authorList>
    </citation>
    <scope>NUCLEOTIDE SEQUENCE [LARGE SCALE GENOMIC DNA]</scope>
    <source>
        <strain evidence="4 5">F390</strain>
    </source>
</reference>
<dbReference type="InterPro" id="IPR002347">
    <property type="entry name" value="SDR_fam"/>
</dbReference>
<dbReference type="InterPro" id="IPR036291">
    <property type="entry name" value="NAD(P)-bd_dom_sf"/>
</dbReference>
<dbReference type="Pfam" id="PF00106">
    <property type="entry name" value="adh_short"/>
    <property type="match status" value="1"/>
</dbReference>
<evidence type="ECO:0000256" key="3">
    <source>
        <dbReference type="RuleBase" id="RU000363"/>
    </source>
</evidence>
<accession>A0ABU2ZNA0</accession>
<dbReference type="Proteomes" id="UP001259803">
    <property type="component" value="Unassembled WGS sequence"/>
</dbReference>
<dbReference type="EMBL" id="JAVRHS010000016">
    <property type="protein sequence ID" value="MDT0577049.1"/>
    <property type="molecule type" value="Genomic_DNA"/>
</dbReference>
<sequence length="290" mass="31558">MADESSITMDVRETFEGKTSVITGAASGIGEGIARVAAEAGMKVVLADVAEERLQRVVKDIRSAGGDAIGVVTDVTDRDAIENLADVAEDRYGEITLAVNNAGIESIGFSWEIDPATWDRVIDINLRGVIHGTRSFARRMISRGTEGFIANLSSVGGLGIMPTQTPYIMSKHAILSFSECVYLEMQFAEHPIHVSAVLPSSVRTRIFDEALTDRNSGFTEGQRVRMAQAIEHGLTIEEAGRRILAGIAARQFWVSTEPEATAAFAAQRARYLEELRPPALTQEMRYLLGE</sequence>
<dbReference type="Gene3D" id="3.40.50.720">
    <property type="entry name" value="NAD(P)-binding Rossmann-like Domain"/>
    <property type="match status" value="1"/>
</dbReference>
<keyword evidence="2" id="KW-0560">Oxidoreductase</keyword>
<evidence type="ECO:0000256" key="2">
    <source>
        <dbReference type="ARBA" id="ARBA00023002"/>
    </source>
</evidence>
<dbReference type="CDD" id="cd05233">
    <property type="entry name" value="SDR_c"/>
    <property type="match status" value="1"/>
</dbReference>